<accession>A0A3E2CB18</accession>
<dbReference type="Proteomes" id="UP000258379">
    <property type="component" value="Unassembled WGS sequence"/>
</dbReference>
<dbReference type="AlphaFoldDB" id="A0A3E2CB18"/>
<reference evidence="1 2" key="1">
    <citation type="submission" date="2017-07" db="EMBL/GenBank/DDBJ databases">
        <title>A comparative genomics approach to explaining the enigmatic role of Gardnerella vaginalis in the vaginal microbiome.</title>
        <authorList>
            <person name="Vancuren S.J."/>
            <person name="Hill J.E."/>
        </authorList>
    </citation>
    <scope>NUCLEOTIDE SEQUENCE [LARGE SCALE GENOMIC DNA]</scope>
    <source>
        <strain evidence="1 2">WP023</strain>
    </source>
</reference>
<proteinExistence type="predicted"/>
<dbReference type="EMBL" id="NNRU01000003">
    <property type="protein sequence ID" value="RFT28928.1"/>
    <property type="molecule type" value="Genomic_DNA"/>
</dbReference>
<evidence type="ECO:0000313" key="1">
    <source>
        <dbReference type="EMBL" id="RFT28928.1"/>
    </source>
</evidence>
<gene>
    <name evidence="1" type="ORF">CG405_03865</name>
</gene>
<organism evidence="1 2">
    <name type="scientific">Gardnerella vaginalis</name>
    <dbReference type="NCBI Taxonomy" id="2702"/>
    <lineage>
        <taxon>Bacteria</taxon>
        <taxon>Bacillati</taxon>
        <taxon>Actinomycetota</taxon>
        <taxon>Actinomycetes</taxon>
        <taxon>Bifidobacteriales</taxon>
        <taxon>Bifidobacteriaceae</taxon>
        <taxon>Gardnerella</taxon>
    </lineage>
</organism>
<name>A0A3E2CB18_GARVA</name>
<sequence>MLILNANRHKHIEFFAILHVRSYCNTFAIFTKVKNTTAILVAHVVRTRTSLCANRLAWAL</sequence>
<comment type="caution">
    <text evidence="1">The sequence shown here is derived from an EMBL/GenBank/DDBJ whole genome shotgun (WGS) entry which is preliminary data.</text>
</comment>
<protein>
    <submittedName>
        <fullName evidence="1">Uncharacterized protein</fullName>
    </submittedName>
</protein>
<evidence type="ECO:0000313" key="2">
    <source>
        <dbReference type="Proteomes" id="UP000258379"/>
    </source>
</evidence>